<dbReference type="InterPro" id="IPR052900">
    <property type="entry name" value="Phospholipid_Metab_Enz"/>
</dbReference>
<feature type="domain" description="Phospholipase D N-terminal" evidence="2">
    <location>
        <begin position="43"/>
        <end position="138"/>
    </location>
</feature>
<sequence length="515" mass="57384">MTLAPIDPQRRRLLLAFAGLLGWPLAGCMRAPTVRVDSNPFSLGVAAGDPLADGFVIWTRLTPDPLGDGDLEAPALEVIWEVAEDEAFRTIVRTGTAVAHAAWAHSLHVEVEGLRPHRWYWYRFRYGDATSAVGRARTAPVLWSALDRLRFAYASCQHYEHGYYAAWRHLAAEAPDLILHLGDYIYETAAADPVRRHETRAEPQTLADYRKRYARYRLDPDLQAAHAACAWLVTWDDHEVDNDYAGPLSQDRDPVEAFLLRRAAAYQAFWEHMPLRNAMRPRGAELPLFQRRGFGDLAMFHVLDTRQYRDDQACATPERGGGQVVKPCAELLDPQRTLLGAQQERWLLHGLSGGPARWNLIAQAMLMAPLDQVPGPEVGVWTDGWDGYPAARERILRHLAARRTANPVVIGGDIHSFWASELAPQGASAPVATEFVGSSISSRPPPHERFAAVLPENPHIRFFDARPRGYVRCELTPARLDVAFRAIDDVRDPASGVGTRAAFVVESGQARVQTA</sequence>
<dbReference type="Pfam" id="PF16655">
    <property type="entry name" value="PhoD_N"/>
    <property type="match status" value="1"/>
</dbReference>
<dbReference type="CDD" id="cd07389">
    <property type="entry name" value="MPP_PhoD"/>
    <property type="match status" value="1"/>
</dbReference>
<evidence type="ECO:0000313" key="4">
    <source>
        <dbReference type="Proteomes" id="UP001465331"/>
    </source>
</evidence>
<organism evidence="3 4">
    <name type="scientific">Sinimarinibacterium thermocellulolyticum</name>
    <dbReference type="NCBI Taxonomy" id="3170016"/>
    <lineage>
        <taxon>Bacteria</taxon>
        <taxon>Pseudomonadati</taxon>
        <taxon>Pseudomonadota</taxon>
        <taxon>Gammaproteobacteria</taxon>
        <taxon>Nevskiales</taxon>
        <taxon>Nevskiaceae</taxon>
        <taxon>Sinimarinibacterium</taxon>
    </lineage>
</organism>
<gene>
    <name evidence="3" type="ORF">ABSH63_12005</name>
</gene>
<dbReference type="Proteomes" id="UP001465331">
    <property type="component" value="Unassembled WGS sequence"/>
</dbReference>
<reference evidence="3 4" key="1">
    <citation type="submission" date="2024-06" db="EMBL/GenBank/DDBJ databases">
        <authorList>
            <person name="Li Z."/>
            <person name="Jiang Y."/>
        </authorList>
    </citation>
    <scope>NUCLEOTIDE SEQUENCE [LARGE SCALE GENOMIC DNA]</scope>
    <source>
        <strain evidence="3 4">HSW-8</strain>
    </source>
</reference>
<dbReference type="InterPro" id="IPR038607">
    <property type="entry name" value="PhoD-like_sf"/>
</dbReference>
<dbReference type="InterPro" id="IPR018946">
    <property type="entry name" value="PhoD-like_MPP"/>
</dbReference>
<dbReference type="PANTHER" id="PTHR43606">
    <property type="entry name" value="PHOSPHATASE, PUTATIVE (AFU_ORTHOLOGUE AFUA_6G08710)-RELATED"/>
    <property type="match status" value="1"/>
</dbReference>
<protein>
    <submittedName>
        <fullName evidence="3">Alkaline phosphatase D family protein</fullName>
    </submittedName>
</protein>
<comment type="caution">
    <text evidence="3">The sequence shown here is derived from an EMBL/GenBank/DDBJ whole genome shotgun (WGS) entry which is preliminary data.</text>
</comment>
<keyword evidence="4" id="KW-1185">Reference proteome</keyword>
<evidence type="ECO:0000259" key="2">
    <source>
        <dbReference type="Pfam" id="PF16655"/>
    </source>
</evidence>
<name>A0ABV2ABW0_9GAMM</name>
<dbReference type="Gene3D" id="2.60.40.380">
    <property type="entry name" value="Purple acid phosphatase-like, N-terminal"/>
    <property type="match status" value="1"/>
</dbReference>
<proteinExistence type="predicted"/>
<dbReference type="SUPFAM" id="SSF56300">
    <property type="entry name" value="Metallo-dependent phosphatases"/>
    <property type="match status" value="1"/>
</dbReference>
<dbReference type="EMBL" id="JBEPIJ010000014">
    <property type="protein sequence ID" value="MES0874727.1"/>
    <property type="molecule type" value="Genomic_DNA"/>
</dbReference>
<dbReference type="Pfam" id="PF09423">
    <property type="entry name" value="PhoD"/>
    <property type="match status" value="1"/>
</dbReference>
<evidence type="ECO:0000259" key="1">
    <source>
        <dbReference type="Pfam" id="PF09423"/>
    </source>
</evidence>
<dbReference type="RefSeq" id="WP_434223271.1">
    <property type="nucleotide sequence ID" value="NZ_JBEPIJ010000014.1"/>
</dbReference>
<accession>A0ABV2ABW0</accession>
<feature type="domain" description="PhoD-like phosphatase metallophosphatase" evidence="1">
    <location>
        <begin position="151"/>
        <end position="483"/>
    </location>
</feature>
<dbReference type="InterPro" id="IPR032093">
    <property type="entry name" value="PhoD_N"/>
</dbReference>
<evidence type="ECO:0000313" key="3">
    <source>
        <dbReference type="EMBL" id="MES0874727.1"/>
    </source>
</evidence>
<dbReference type="InterPro" id="IPR029052">
    <property type="entry name" value="Metallo-depent_PP-like"/>
</dbReference>
<dbReference type="Gene3D" id="3.60.21.70">
    <property type="entry name" value="PhoD-like phosphatase"/>
    <property type="match status" value="1"/>
</dbReference>
<dbReference type="PANTHER" id="PTHR43606:SF2">
    <property type="entry name" value="ALKALINE PHOSPHATASE FAMILY PROTEIN (AFU_ORTHOLOGUE AFUA_5G03860)"/>
    <property type="match status" value="1"/>
</dbReference>